<reference evidence="3" key="1">
    <citation type="submission" date="2018-02" db="EMBL/GenBank/DDBJ databases">
        <authorList>
            <person name="Hausmann B."/>
        </authorList>
    </citation>
    <scope>NUCLEOTIDE SEQUENCE [LARGE SCALE GENOMIC DNA]</scope>
    <source>
        <strain evidence="3">Peat soil MAG SbA5</strain>
    </source>
</reference>
<dbReference type="AlphaFoldDB" id="A0A2N9M924"/>
<feature type="signal peptide" evidence="1">
    <location>
        <begin position="1"/>
        <end position="20"/>
    </location>
</feature>
<name>A0A2N9M924_9BACT</name>
<gene>
    <name evidence="2" type="ORF">SBA5_920003</name>
</gene>
<dbReference type="Gene3D" id="2.40.10.500">
    <property type="match status" value="1"/>
</dbReference>
<dbReference type="Gene3D" id="2.120.10.30">
    <property type="entry name" value="TolB, C-terminal domain"/>
    <property type="match status" value="1"/>
</dbReference>
<proteinExistence type="predicted"/>
<evidence type="ECO:0000256" key="1">
    <source>
        <dbReference type="SAM" id="SignalP"/>
    </source>
</evidence>
<dbReference type="OrthoDB" id="107542at2"/>
<keyword evidence="1" id="KW-0732">Signal</keyword>
<feature type="chain" id="PRO_5014802739" evidence="1">
    <location>
        <begin position="21"/>
        <end position="641"/>
    </location>
</feature>
<accession>A0A2N9M924</accession>
<dbReference type="PANTHER" id="PTHR24104:SF25">
    <property type="entry name" value="PROTEIN LIN-41"/>
    <property type="match status" value="1"/>
</dbReference>
<dbReference type="EMBL" id="OKRB01000155">
    <property type="protein sequence ID" value="SPE31975.1"/>
    <property type="molecule type" value="Genomic_DNA"/>
</dbReference>
<dbReference type="InterPro" id="IPR011042">
    <property type="entry name" value="6-blade_b-propeller_TolB-like"/>
</dbReference>
<evidence type="ECO:0000313" key="2">
    <source>
        <dbReference type="EMBL" id="SPE31975.1"/>
    </source>
</evidence>
<dbReference type="SUPFAM" id="SSF63829">
    <property type="entry name" value="Calcium-dependent phosphotriesterase"/>
    <property type="match status" value="1"/>
</dbReference>
<dbReference type="CDD" id="cd05819">
    <property type="entry name" value="NHL"/>
    <property type="match status" value="1"/>
</dbReference>
<protein>
    <submittedName>
        <fullName evidence="2">NHL repeat containing protein</fullName>
    </submittedName>
</protein>
<dbReference type="GO" id="GO:0008270">
    <property type="term" value="F:zinc ion binding"/>
    <property type="evidence" value="ECO:0007669"/>
    <property type="project" value="UniProtKB-KW"/>
</dbReference>
<dbReference type="Proteomes" id="UP000239735">
    <property type="component" value="Unassembled WGS sequence"/>
</dbReference>
<organism evidence="2 3">
    <name type="scientific">Candidatus Sulfuritelmatomonas gaucii</name>
    <dbReference type="NCBI Taxonomy" id="2043161"/>
    <lineage>
        <taxon>Bacteria</taxon>
        <taxon>Pseudomonadati</taxon>
        <taxon>Acidobacteriota</taxon>
        <taxon>Terriglobia</taxon>
        <taxon>Terriglobales</taxon>
        <taxon>Acidobacteriaceae</taxon>
        <taxon>Candidatus Sulfuritelmatomonas</taxon>
    </lineage>
</organism>
<evidence type="ECO:0000313" key="3">
    <source>
        <dbReference type="Proteomes" id="UP000239735"/>
    </source>
</evidence>
<dbReference type="PANTHER" id="PTHR24104">
    <property type="entry name" value="E3 UBIQUITIN-PROTEIN LIGASE NHLRC1-RELATED"/>
    <property type="match status" value="1"/>
</dbReference>
<dbReference type="InterPro" id="IPR050952">
    <property type="entry name" value="TRIM-NHL_E3_ligases"/>
</dbReference>
<sequence>MTMRVTIAILASSCVFHLVACSGGPLTISVKTSSAQGAAIQGSVHGGQTPLAGASVYLYAANNTGYGSAATSLLNSTVLSQTPAGGKDGNGNYYVTTDSQGGFSITGDYTCPSTASQLYLYASGGNPGGGANSAIGLLAALGTCPANGTLSPSLYIIINEVSTIATAYSIAGYATDPFHVSSPANTLAQTGITNAFATVTNLETLNTGVALATAPIANGGNGTVPQSEINTLANILAACVNSTGPTSSQCATLFANAKNGSTTPADTATAAINIAHNPGANIGNLYGLQTGAGTPFLPALSAAPNDFTISVTYSGGGLNQPYFLAVDGAGRVWVTNLTGNSISAFGPTGNALFASGITTGGLNKPRGIAIDKFGDIWVTNKNNTISVFDGTGTAFAASPLSGGGLTTPFGIAIDASKNVWIANNNTATISEFLPSGSSGTWATGSPFTGGGLNYPLAVAIDAAGNVWFANDNADSISEFISSAMAVSGAGGDTGGGLLFPGGIAVDYSGNVWATNSNSSISEFNSSGSAVSGSAGYTGGGLGTIPYGIAVDGSGNIWVVSEGPGALSEFTASGSPISGSGGYTTINLSAPVDLAIDGSGNVWVTESGNVSITQFVGVATPLVTPMVANLLSPYGAHAVNKP</sequence>